<dbReference type="Gene3D" id="3.50.50.60">
    <property type="entry name" value="FAD/NAD(P)-binding domain"/>
    <property type="match status" value="1"/>
</dbReference>
<dbReference type="GO" id="GO:0006099">
    <property type="term" value="P:tricarboxylic acid cycle"/>
    <property type="evidence" value="ECO:0007669"/>
    <property type="project" value="UniProtKB-KW"/>
</dbReference>
<evidence type="ECO:0000256" key="4">
    <source>
        <dbReference type="ARBA" id="ARBA00006389"/>
    </source>
</evidence>
<comment type="pathway">
    <text evidence="3">Carbohydrate metabolism; tricarboxylic acid cycle; oxaloacetate from (S)-malate (quinone route): step 1/1.</text>
</comment>
<dbReference type="InterPro" id="IPR006231">
    <property type="entry name" value="MQO"/>
</dbReference>
<accession>A0A975AY93</accession>
<evidence type="ECO:0000313" key="13">
    <source>
        <dbReference type="EMBL" id="QSZ40789.1"/>
    </source>
</evidence>
<name>A0A975AY93_9BACT</name>
<dbReference type="GO" id="GO:0005737">
    <property type="term" value="C:cytoplasm"/>
    <property type="evidence" value="ECO:0007669"/>
    <property type="project" value="TreeGrafter"/>
</dbReference>
<evidence type="ECO:0000256" key="5">
    <source>
        <dbReference type="ARBA" id="ARBA00013026"/>
    </source>
</evidence>
<reference evidence="13" key="1">
    <citation type="submission" date="2019-11" db="EMBL/GenBank/DDBJ databases">
        <authorList>
            <person name="Kojima H."/>
        </authorList>
    </citation>
    <scope>NUCLEOTIDE SEQUENCE</scope>
    <source>
        <strain evidence="13">H1576</strain>
    </source>
</reference>
<sequence length="508" mass="57673">MSNSKRNFEVIIVGAGISGAALAYELARYTDVKSIAIIEKYEDVATLNSKATSNSQTIHVGDIETNYTLEKAAITKRTAKMVERYCLQHHLQDKAIFSHQKMALGVGEDEVEFLLHRYEEFSELFPYLEVWDKEKLKEKEPKLVWDENGIERPEPIVGIGASGEWTTVDYGILAKDMIERAKQEPDTEVELFLNTEVENIERSGKRGYKVLTKGETFYADFVVANAGAHSLFLAHKMGHGHNLGCLPIAGSFYLTNEKILNGKVYMIQNPKLPFAALHGDPDVLVDGNTRFGPTALVLPKLERFKPGTYLDFWKTLRFDSKIAKALWKLLKESDIRNYILRNFMFEVPVLNKWLFLRDARKIVPSLQKEQFSYAKGFGGVRPQVINKDEEKLMLGEASINTGEGLIFNMTPSPGATSCLGNAERDLRFIVAYLGKDFDEERFKGELTEGEYCVLPEPVATQKENVNRIRDAIRRTHEEYFTDLHQGKPDASFWDKPHSKNVGETKKKS</sequence>
<proteinExistence type="inferred from homology"/>
<protein>
    <recommendedName>
        <fullName evidence="5">malate dehydrogenase (quinone)</fullName>
        <ecNumber evidence="5">1.1.5.4</ecNumber>
    </recommendedName>
    <alternativeName>
        <fullName evidence="11">MQO</fullName>
    </alternativeName>
    <alternativeName>
        <fullName evidence="10">Malate dehydrogenase [quinone]</fullName>
    </alternativeName>
</protein>
<evidence type="ECO:0000256" key="3">
    <source>
        <dbReference type="ARBA" id="ARBA00005012"/>
    </source>
</evidence>
<evidence type="ECO:0000256" key="2">
    <source>
        <dbReference type="ARBA" id="ARBA00001974"/>
    </source>
</evidence>
<dbReference type="Gene3D" id="3.30.9.10">
    <property type="entry name" value="D-Amino Acid Oxidase, subunit A, domain 2"/>
    <property type="match status" value="1"/>
</dbReference>
<evidence type="ECO:0000256" key="1">
    <source>
        <dbReference type="ARBA" id="ARBA00001139"/>
    </source>
</evidence>
<dbReference type="Proteomes" id="UP000671852">
    <property type="component" value="Chromosome"/>
</dbReference>
<evidence type="ECO:0000256" key="11">
    <source>
        <dbReference type="ARBA" id="ARBA00031550"/>
    </source>
</evidence>
<evidence type="ECO:0000313" key="14">
    <source>
        <dbReference type="Proteomes" id="UP000671852"/>
    </source>
</evidence>
<comment type="catalytic activity">
    <reaction evidence="1">
        <text>(S)-malate + a quinone = a quinol + oxaloacetate</text>
        <dbReference type="Rhea" id="RHEA:46012"/>
        <dbReference type="ChEBI" id="CHEBI:15589"/>
        <dbReference type="ChEBI" id="CHEBI:16452"/>
        <dbReference type="ChEBI" id="CHEBI:24646"/>
        <dbReference type="ChEBI" id="CHEBI:132124"/>
        <dbReference type="EC" id="1.1.5.4"/>
    </reaction>
</comment>
<reference evidence="13" key="2">
    <citation type="submission" date="2021-04" db="EMBL/GenBank/DDBJ databases">
        <title>Isolation and characterization of a novel species of the genus Sulfurimonas.</title>
        <authorList>
            <person name="Fukui M."/>
        </authorList>
    </citation>
    <scope>NUCLEOTIDE SEQUENCE</scope>
    <source>
        <strain evidence="13">H1576</strain>
    </source>
</reference>
<feature type="region of interest" description="Disordered" evidence="12">
    <location>
        <begin position="488"/>
        <end position="508"/>
    </location>
</feature>
<keyword evidence="6" id="KW-0816">Tricarboxylic acid cycle</keyword>
<organism evidence="13 14">
    <name type="scientific">Sulfurimonas aquatica</name>
    <dbReference type="NCBI Taxonomy" id="2672570"/>
    <lineage>
        <taxon>Bacteria</taxon>
        <taxon>Pseudomonadati</taxon>
        <taxon>Campylobacterota</taxon>
        <taxon>Epsilonproteobacteria</taxon>
        <taxon>Campylobacterales</taxon>
        <taxon>Sulfurimonadaceae</taxon>
        <taxon>Sulfurimonas</taxon>
    </lineage>
</organism>
<dbReference type="Pfam" id="PF06039">
    <property type="entry name" value="Mqo"/>
    <property type="match status" value="1"/>
</dbReference>
<keyword evidence="14" id="KW-1185">Reference proteome</keyword>
<comment type="similarity">
    <text evidence="4">Belongs to the MQO family.</text>
</comment>
<dbReference type="GO" id="GO:0047545">
    <property type="term" value="F:(S)-2-hydroxyglutarate dehydrogenase activity"/>
    <property type="evidence" value="ECO:0007669"/>
    <property type="project" value="TreeGrafter"/>
</dbReference>
<dbReference type="SUPFAM" id="SSF51905">
    <property type="entry name" value="FAD/NAD(P)-binding domain"/>
    <property type="match status" value="1"/>
</dbReference>
<evidence type="ECO:0000256" key="10">
    <source>
        <dbReference type="ARBA" id="ARBA00030660"/>
    </source>
</evidence>
<dbReference type="PANTHER" id="PTHR43104">
    <property type="entry name" value="L-2-HYDROXYGLUTARATE DEHYDROGENASE, MITOCHONDRIAL"/>
    <property type="match status" value="1"/>
</dbReference>
<evidence type="ECO:0000256" key="6">
    <source>
        <dbReference type="ARBA" id="ARBA00022532"/>
    </source>
</evidence>
<dbReference type="GO" id="GO:0008924">
    <property type="term" value="F:L-malate dehydrogenase (quinone) activity"/>
    <property type="evidence" value="ECO:0007669"/>
    <property type="project" value="UniProtKB-EC"/>
</dbReference>
<evidence type="ECO:0000256" key="7">
    <source>
        <dbReference type="ARBA" id="ARBA00022630"/>
    </source>
</evidence>
<keyword evidence="8" id="KW-0274">FAD</keyword>
<keyword evidence="7" id="KW-0285">Flavoprotein</keyword>
<keyword evidence="9" id="KW-0560">Oxidoreductase</keyword>
<dbReference type="PANTHER" id="PTHR43104:SF2">
    <property type="entry name" value="L-2-HYDROXYGLUTARATE DEHYDROGENASE, MITOCHONDRIAL"/>
    <property type="match status" value="1"/>
</dbReference>
<dbReference type="EMBL" id="CP046072">
    <property type="protein sequence ID" value="QSZ40789.1"/>
    <property type="molecule type" value="Genomic_DNA"/>
</dbReference>
<gene>
    <name evidence="13" type="ORF">GJV85_01220</name>
</gene>
<evidence type="ECO:0000256" key="9">
    <source>
        <dbReference type="ARBA" id="ARBA00023002"/>
    </source>
</evidence>
<comment type="cofactor">
    <cofactor evidence="2">
        <name>FAD</name>
        <dbReference type="ChEBI" id="CHEBI:57692"/>
    </cofactor>
</comment>
<dbReference type="RefSeq" id="WP_207562068.1">
    <property type="nucleotide sequence ID" value="NZ_CP046072.1"/>
</dbReference>
<dbReference type="EC" id="1.1.5.4" evidence="5"/>
<dbReference type="InterPro" id="IPR036188">
    <property type="entry name" value="FAD/NAD-bd_sf"/>
</dbReference>
<dbReference type="KEGG" id="saqt:GJV85_01220"/>
<evidence type="ECO:0000256" key="8">
    <source>
        <dbReference type="ARBA" id="ARBA00022827"/>
    </source>
</evidence>
<dbReference type="AlphaFoldDB" id="A0A975AY93"/>
<evidence type="ECO:0000256" key="12">
    <source>
        <dbReference type="SAM" id="MobiDB-lite"/>
    </source>
</evidence>